<dbReference type="Proteomes" id="UP000428333">
    <property type="component" value="Linkage Group LG01"/>
</dbReference>
<evidence type="ECO:0000313" key="3">
    <source>
        <dbReference type="EMBL" id="KAE9467145.1"/>
    </source>
</evidence>
<sequence>MYEPQHFADLQENSSGCGGVLLSPSAHPTQSSLSNAAPSNVDRVLFNDLVEIVPLVQSLIDRKASSTFTRRGTMIYTKTPSRESLYRKELGEEEENLFVGETNRHKVKKKKISDAKGRNAAQSIPTKKRRDPTDKDQGRNSSNNQDECCDSFSIFSSRALQSDKDREELIALREQVEDLQRKLLEKDELLKSAEISKTQFSSIHAKLEELKLQAAEKDSLIKSTQQQLSDTKVKLADKQAALEKLQWEAMTSNRKVELLQEDLDSMRGEISSFMLLVEGLAKNPSTMSAEDYDVAPYYSSHLHQEDDWDEVEMQEMEEAREAYIAAVATAREKQDEDSIAAAASARIYLQSFVFRAHGSYLYNVFQIFSAKRDIAGVPGARLLQVLMVNVAPNLNLLQAL</sequence>
<dbReference type="GO" id="GO:0010497">
    <property type="term" value="P:plasmodesmata-mediated intercellular transport"/>
    <property type="evidence" value="ECO:0007669"/>
    <property type="project" value="InterPro"/>
</dbReference>
<evidence type="ECO:0000256" key="2">
    <source>
        <dbReference type="SAM" id="MobiDB-lite"/>
    </source>
</evidence>
<dbReference type="PANTHER" id="PTHR35502:SF2">
    <property type="entry name" value="PROTEIN MICROTUBULE BINDING PROTEIN 2C"/>
    <property type="match status" value="1"/>
</dbReference>
<feature type="non-terminal residue" evidence="3">
    <location>
        <position position="1"/>
    </location>
</feature>
<feature type="region of interest" description="Disordered" evidence="2">
    <location>
        <begin position="101"/>
        <end position="149"/>
    </location>
</feature>
<feature type="coiled-coil region" evidence="1">
    <location>
        <begin position="162"/>
        <end position="262"/>
    </location>
</feature>
<accession>A0A6A4M998</accession>
<dbReference type="PANTHER" id="PTHR35502">
    <property type="entry name" value="PROTEIN MICROTUBULE BINDING PROTEIN 2C"/>
    <property type="match status" value="1"/>
</dbReference>
<name>A0A6A4M998_9ERIC</name>
<proteinExistence type="predicted"/>
<evidence type="ECO:0000313" key="4">
    <source>
        <dbReference type="Proteomes" id="UP000428333"/>
    </source>
</evidence>
<dbReference type="InterPro" id="IPR040289">
    <property type="entry name" value="MBP2C"/>
</dbReference>
<dbReference type="AlphaFoldDB" id="A0A6A4M998"/>
<evidence type="ECO:0000256" key="1">
    <source>
        <dbReference type="SAM" id="Coils"/>
    </source>
</evidence>
<organism evidence="3 4">
    <name type="scientific">Rhododendron williamsianum</name>
    <dbReference type="NCBI Taxonomy" id="262921"/>
    <lineage>
        <taxon>Eukaryota</taxon>
        <taxon>Viridiplantae</taxon>
        <taxon>Streptophyta</taxon>
        <taxon>Embryophyta</taxon>
        <taxon>Tracheophyta</taxon>
        <taxon>Spermatophyta</taxon>
        <taxon>Magnoliopsida</taxon>
        <taxon>eudicotyledons</taxon>
        <taxon>Gunneridae</taxon>
        <taxon>Pentapetalae</taxon>
        <taxon>asterids</taxon>
        <taxon>Ericales</taxon>
        <taxon>Ericaceae</taxon>
        <taxon>Ericoideae</taxon>
        <taxon>Rhodoreae</taxon>
        <taxon>Rhododendron</taxon>
    </lineage>
</organism>
<gene>
    <name evidence="3" type="ORF">C3L33_00948</name>
</gene>
<comment type="caution">
    <text evidence="3">The sequence shown here is derived from an EMBL/GenBank/DDBJ whole genome shotgun (WGS) entry which is preliminary data.</text>
</comment>
<dbReference type="EMBL" id="QEFC01000051">
    <property type="protein sequence ID" value="KAE9467145.1"/>
    <property type="molecule type" value="Genomic_DNA"/>
</dbReference>
<keyword evidence="4" id="KW-1185">Reference proteome</keyword>
<dbReference type="OrthoDB" id="1915670at2759"/>
<keyword evidence="1" id="KW-0175">Coiled coil</keyword>
<reference evidence="3 4" key="1">
    <citation type="journal article" date="2019" name="Genome Biol. Evol.">
        <title>The Rhododendron genome and chromosomal organization provide insight into shared whole-genome duplications across the heath family (Ericaceae).</title>
        <authorList>
            <person name="Soza V.L."/>
            <person name="Lindsley D."/>
            <person name="Waalkes A."/>
            <person name="Ramage E."/>
            <person name="Patwardhan R.P."/>
            <person name="Burton J.N."/>
            <person name="Adey A."/>
            <person name="Kumar A."/>
            <person name="Qiu R."/>
            <person name="Shendure J."/>
            <person name="Hall B."/>
        </authorList>
    </citation>
    <scope>NUCLEOTIDE SEQUENCE [LARGE SCALE GENOMIC DNA]</scope>
    <source>
        <strain evidence="3">RSF 1966-606</strain>
    </source>
</reference>
<protein>
    <submittedName>
        <fullName evidence="3">Uncharacterized protein</fullName>
    </submittedName>
</protein>
<dbReference type="GO" id="GO:0008017">
    <property type="term" value="F:microtubule binding"/>
    <property type="evidence" value="ECO:0007669"/>
    <property type="project" value="InterPro"/>
</dbReference>